<organism evidence="3">
    <name type="scientific">Candidatus Kentrum sp. DK</name>
    <dbReference type="NCBI Taxonomy" id="2126562"/>
    <lineage>
        <taxon>Bacteria</taxon>
        <taxon>Pseudomonadati</taxon>
        <taxon>Pseudomonadota</taxon>
        <taxon>Gammaproteobacteria</taxon>
        <taxon>Candidatus Kentrum</taxon>
    </lineage>
</organism>
<accession>A0A450SYJ7</accession>
<dbReference type="PANTHER" id="PTHR13832">
    <property type="entry name" value="PROTEIN PHOSPHATASE 2C"/>
    <property type="match status" value="1"/>
</dbReference>
<feature type="region of interest" description="Disordered" evidence="1">
    <location>
        <begin position="1"/>
        <end position="22"/>
    </location>
</feature>
<feature type="compositionally biased region" description="Polar residues" evidence="1">
    <location>
        <begin position="329"/>
        <end position="343"/>
    </location>
</feature>
<dbReference type="PANTHER" id="PTHR13832:SF827">
    <property type="entry name" value="PROTEIN PHOSPHATASE 1L"/>
    <property type="match status" value="1"/>
</dbReference>
<dbReference type="GO" id="GO:0004722">
    <property type="term" value="F:protein serine/threonine phosphatase activity"/>
    <property type="evidence" value="ECO:0007669"/>
    <property type="project" value="InterPro"/>
</dbReference>
<protein>
    <submittedName>
        <fullName evidence="3">Protein phosphatase</fullName>
    </submittedName>
</protein>
<reference evidence="3" key="1">
    <citation type="submission" date="2019-02" db="EMBL/GenBank/DDBJ databases">
        <authorList>
            <person name="Gruber-Vodicka R. H."/>
            <person name="Seah K. B. B."/>
        </authorList>
    </citation>
    <scope>NUCLEOTIDE SEQUENCE</scope>
    <source>
        <strain evidence="3">BECK_DK47</strain>
    </source>
</reference>
<dbReference type="Gene3D" id="3.60.40.10">
    <property type="entry name" value="PPM-type phosphatase domain"/>
    <property type="match status" value="1"/>
</dbReference>
<dbReference type="SMART" id="SM00331">
    <property type="entry name" value="PP2C_SIG"/>
    <property type="match status" value="1"/>
</dbReference>
<dbReference type="InterPro" id="IPR001932">
    <property type="entry name" value="PPM-type_phosphatase-like_dom"/>
</dbReference>
<sequence length="343" mass="38780">MRARTTMAPNDPRYNPMNDKINQNSTRDRRIVSACRTDTGRVRKVNEDAVFESPEQSFWVVADGMGGHAAGNYASGRVVDALRSLTWPGSLSQFLTDMEERLIEADRDIRDRARQEMDIIATTVVVLQIAQGHALFSWLGDSRLYRWRKGILDQLTRDHSDVEDMVEEGRISRERARTHPNAHVINRAIGVENFLALDMDIQPVENGDVYLLCTDGLNKELSDTEIANLLDKHREPEDAAQVLLDTALKKTASDNIALCVVNIPWMESSSMTHLCELRRQANDYYYHRMSLDEFRQQRTRLIDELTFGSVSTEQPTDGLSCCESGLAHSPQSSPVETTIVQKG</sequence>
<dbReference type="CDD" id="cd00143">
    <property type="entry name" value="PP2Cc"/>
    <property type="match status" value="1"/>
</dbReference>
<dbReference type="InterPro" id="IPR015655">
    <property type="entry name" value="PP2C"/>
</dbReference>
<dbReference type="SUPFAM" id="SSF81606">
    <property type="entry name" value="PP2C-like"/>
    <property type="match status" value="1"/>
</dbReference>
<feature type="domain" description="PPM-type phosphatase" evidence="2">
    <location>
        <begin position="32"/>
        <end position="263"/>
    </location>
</feature>
<name>A0A450SYJ7_9GAMM</name>
<gene>
    <name evidence="3" type="ORF">BECKDK2373B_GA0170837_10803</name>
</gene>
<dbReference type="EMBL" id="CAADEX010000080">
    <property type="protein sequence ID" value="VFJ59062.1"/>
    <property type="molecule type" value="Genomic_DNA"/>
</dbReference>
<dbReference type="AlphaFoldDB" id="A0A450SYJ7"/>
<evidence type="ECO:0000313" key="3">
    <source>
        <dbReference type="EMBL" id="VFJ59062.1"/>
    </source>
</evidence>
<feature type="region of interest" description="Disordered" evidence="1">
    <location>
        <begin position="311"/>
        <end position="343"/>
    </location>
</feature>
<proteinExistence type="predicted"/>
<dbReference type="Pfam" id="PF13672">
    <property type="entry name" value="PP2C_2"/>
    <property type="match status" value="1"/>
</dbReference>
<evidence type="ECO:0000259" key="2">
    <source>
        <dbReference type="PROSITE" id="PS51746"/>
    </source>
</evidence>
<dbReference type="SMART" id="SM00332">
    <property type="entry name" value="PP2Cc"/>
    <property type="match status" value="1"/>
</dbReference>
<evidence type="ECO:0000256" key="1">
    <source>
        <dbReference type="SAM" id="MobiDB-lite"/>
    </source>
</evidence>
<dbReference type="InterPro" id="IPR036457">
    <property type="entry name" value="PPM-type-like_dom_sf"/>
</dbReference>
<dbReference type="PROSITE" id="PS51746">
    <property type="entry name" value="PPM_2"/>
    <property type="match status" value="1"/>
</dbReference>